<evidence type="ECO:0000256" key="1">
    <source>
        <dbReference type="SAM" id="SignalP"/>
    </source>
</evidence>
<keyword evidence="1" id="KW-0732">Signal</keyword>
<feature type="signal peptide" evidence="1">
    <location>
        <begin position="1"/>
        <end position="22"/>
    </location>
</feature>
<accession>A0A520MX97</accession>
<evidence type="ECO:0000313" key="3">
    <source>
        <dbReference type="Proteomes" id="UP000319384"/>
    </source>
</evidence>
<sequence>MNKKYLLLALIFLTGFSYDSFAGHFDFDHHEEEHAIECQACEENVEITIGNRKNELHFQIVTSKINQNSRFVSAKNKSNLSRAPPLN</sequence>
<gene>
    <name evidence="2" type="ORF">EVA95_02975</name>
</gene>
<feature type="chain" id="PRO_5022209410" evidence="1">
    <location>
        <begin position="23"/>
        <end position="87"/>
    </location>
</feature>
<dbReference type="EMBL" id="SHBH01000024">
    <property type="protein sequence ID" value="RZO25858.1"/>
    <property type="molecule type" value="Genomic_DNA"/>
</dbReference>
<organism evidence="2 3">
    <name type="scientific">SAR86 cluster bacterium</name>
    <dbReference type="NCBI Taxonomy" id="2030880"/>
    <lineage>
        <taxon>Bacteria</taxon>
        <taxon>Pseudomonadati</taxon>
        <taxon>Pseudomonadota</taxon>
        <taxon>Gammaproteobacteria</taxon>
        <taxon>SAR86 cluster</taxon>
    </lineage>
</organism>
<dbReference type="Proteomes" id="UP000319384">
    <property type="component" value="Unassembled WGS sequence"/>
</dbReference>
<proteinExistence type="predicted"/>
<dbReference type="AlphaFoldDB" id="A0A520MX97"/>
<reference evidence="2 3" key="1">
    <citation type="submission" date="2019-02" db="EMBL/GenBank/DDBJ databases">
        <title>Prokaryotic population dynamics and viral predation in marine succession experiment using metagenomics: the confinement effect.</title>
        <authorList>
            <person name="Haro-Moreno J.M."/>
            <person name="Rodriguez-Valera F."/>
            <person name="Lopez-Perez M."/>
        </authorList>
    </citation>
    <scope>NUCLEOTIDE SEQUENCE [LARGE SCALE GENOMIC DNA]</scope>
    <source>
        <strain evidence="2">MED-G162</strain>
    </source>
</reference>
<name>A0A520MX97_9GAMM</name>
<evidence type="ECO:0000313" key="2">
    <source>
        <dbReference type="EMBL" id="RZO25858.1"/>
    </source>
</evidence>
<protein>
    <submittedName>
        <fullName evidence="2">Uncharacterized protein</fullName>
    </submittedName>
</protein>
<comment type="caution">
    <text evidence="2">The sequence shown here is derived from an EMBL/GenBank/DDBJ whole genome shotgun (WGS) entry which is preliminary data.</text>
</comment>